<protein>
    <submittedName>
        <fullName evidence="7">MFS transporter</fullName>
    </submittedName>
</protein>
<feature type="transmembrane region" description="Helical" evidence="5">
    <location>
        <begin position="318"/>
        <end position="338"/>
    </location>
</feature>
<dbReference type="AlphaFoldDB" id="A0A4S1XGN3"/>
<keyword evidence="8" id="KW-1185">Reference proteome</keyword>
<feature type="transmembrane region" description="Helical" evidence="5">
    <location>
        <begin position="344"/>
        <end position="366"/>
    </location>
</feature>
<accession>A0A4S1XGN3</accession>
<comment type="caution">
    <text evidence="7">The sequence shown here is derived from an EMBL/GenBank/DDBJ whole genome shotgun (WGS) entry which is preliminary data.</text>
</comment>
<gene>
    <name evidence="7" type="ORF">E5A73_01220</name>
</gene>
<feature type="transmembrane region" description="Helical" evidence="5">
    <location>
        <begin position="116"/>
        <end position="134"/>
    </location>
</feature>
<dbReference type="GO" id="GO:0005886">
    <property type="term" value="C:plasma membrane"/>
    <property type="evidence" value="ECO:0007669"/>
    <property type="project" value="TreeGrafter"/>
</dbReference>
<feature type="domain" description="Major facilitator superfamily (MFS) profile" evidence="6">
    <location>
        <begin position="21"/>
        <end position="433"/>
    </location>
</feature>
<dbReference type="SUPFAM" id="SSF103473">
    <property type="entry name" value="MFS general substrate transporter"/>
    <property type="match status" value="1"/>
</dbReference>
<dbReference type="GO" id="GO:0046943">
    <property type="term" value="F:carboxylic acid transmembrane transporter activity"/>
    <property type="evidence" value="ECO:0007669"/>
    <property type="project" value="TreeGrafter"/>
</dbReference>
<dbReference type="PANTHER" id="PTHR23508:SF10">
    <property type="entry name" value="CARBOXYLIC ACID TRANSPORTER PROTEIN HOMOLOG"/>
    <property type="match status" value="1"/>
</dbReference>
<dbReference type="InterPro" id="IPR011701">
    <property type="entry name" value="MFS"/>
</dbReference>
<dbReference type="OrthoDB" id="9784658at2"/>
<keyword evidence="4 5" id="KW-0472">Membrane</keyword>
<feature type="transmembrane region" description="Helical" evidence="5">
    <location>
        <begin position="378"/>
        <end position="401"/>
    </location>
</feature>
<evidence type="ECO:0000256" key="2">
    <source>
        <dbReference type="ARBA" id="ARBA00022692"/>
    </source>
</evidence>
<dbReference type="Proteomes" id="UP000306147">
    <property type="component" value="Unassembled WGS sequence"/>
</dbReference>
<dbReference type="RefSeq" id="WP_135961979.1">
    <property type="nucleotide sequence ID" value="NZ_SRXT01000001.1"/>
</dbReference>
<feature type="transmembrane region" description="Helical" evidence="5">
    <location>
        <begin position="55"/>
        <end position="75"/>
    </location>
</feature>
<dbReference type="PROSITE" id="PS50850">
    <property type="entry name" value="MFS"/>
    <property type="match status" value="1"/>
</dbReference>
<comment type="subcellular location">
    <subcellularLocation>
        <location evidence="1">Membrane</location>
        <topology evidence="1">Multi-pass membrane protein</topology>
    </subcellularLocation>
</comment>
<dbReference type="PROSITE" id="PS00216">
    <property type="entry name" value="SUGAR_TRANSPORT_1"/>
    <property type="match status" value="1"/>
</dbReference>
<dbReference type="Pfam" id="PF07690">
    <property type="entry name" value="MFS_1"/>
    <property type="match status" value="1"/>
</dbReference>
<feature type="transmembrane region" description="Helical" evidence="5">
    <location>
        <begin position="292"/>
        <end position="311"/>
    </location>
</feature>
<evidence type="ECO:0000256" key="4">
    <source>
        <dbReference type="ARBA" id="ARBA00023136"/>
    </source>
</evidence>
<organism evidence="7 8">
    <name type="scientific">Sphingomonas gei</name>
    <dbReference type="NCBI Taxonomy" id="1395960"/>
    <lineage>
        <taxon>Bacteria</taxon>
        <taxon>Pseudomonadati</taxon>
        <taxon>Pseudomonadota</taxon>
        <taxon>Alphaproteobacteria</taxon>
        <taxon>Sphingomonadales</taxon>
        <taxon>Sphingomonadaceae</taxon>
        <taxon>Sphingomonas</taxon>
    </lineage>
</organism>
<evidence type="ECO:0000256" key="5">
    <source>
        <dbReference type="SAM" id="Phobius"/>
    </source>
</evidence>
<evidence type="ECO:0000313" key="7">
    <source>
        <dbReference type="EMBL" id="TGX55779.1"/>
    </source>
</evidence>
<name>A0A4S1XGN3_9SPHN</name>
<dbReference type="InterPro" id="IPR036259">
    <property type="entry name" value="MFS_trans_sf"/>
</dbReference>
<dbReference type="EMBL" id="SRXT01000001">
    <property type="protein sequence ID" value="TGX55779.1"/>
    <property type="molecule type" value="Genomic_DNA"/>
</dbReference>
<feature type="transmembrane region" description="Helical" evidence="5">
    <location>
        <begin position="20"/>
        <end position="43"/>
    </location>
</feature>
<feature type="transmembrane region" description="Helical" evidence="5">
    <location>
        <begin position="407"/>
        <end position="428"/>
    </location>
</feature>
<evidence type="ECO:0000313" key="8">
    <source>
        <dbReference type="Proteomes" id="UP000306147"/>
    </source>
</evidence>
<evidence type="ECO:0000256" key="1">
    <source>
        <dbReference type="ARBA" id="ARBA00004141"/>
    </source>
</evidence>
<feature type="transmembrane region" description="Helical" evidence="5">
    <location>
        <begin position="146"/>
        <end position="170"/>
    </location>
</feature>
<proteinExistence type="predicted"/>
<keyword evidence="2 5" id="KW-0812">Transmembrane</keyword>
<keyword evidence="3 5" id="KW-1133">Transmembrane helix</keyword>
<reference evidence="7 8" key="1">
    <citation type="submission" date="2019-04" db="EMBL/GenBank/DDBJ databases">
        <title>Sphingomonas psychrotolerans sp. nov., isolated from soil in the Tianshan Mountains, Xinjiang, China.</title>
        <authorList>
            <person name="Luo Y."/>
            <person name="Sheng H."/>
        </authorList>
    </citation>
    <scope>NUCLEOTIDE SEQUENCE [LARGE SCALE GENOMIC DNA]</scope>
    <source>
        <strain evidence="7 8">ZFGT-11</strain>
    </source>
</reference>
<sequence>MTQDPRAAIAAEPMRAAQIVVIALCIALNALDGFDVLAISFAAPGIALEWGIDKATLGLLLSMELFGMAAGSVLIGNVADRIGRRPTILGCLVVMAIGMFAAWGARDIRWLSGARLFTGLGIGGMLSSTSAMVAEFSNDRRRGLAVSLNIAGYSTGAILGGLVASALLAGTGDWRSVFLLGAIATGVALPLAFFLLPESIDSLIARRRPDAMARVNATLARLARPPIEQLPPPPAQPETPSVLTLFSLRYARITLLLTIAYFAQIMFFYYVQKWIPKIVVDMGFDQASAGRVLVMANIGNLAGAVAIALAAQRFALRPLVIGAMLAGVGAIAVFGLGFQDLVKLSAAAAVAAFFINAGVVGMYPILAQAYPAALRASGTGFVIGIGRGGSAVGPLVAGALFAGGSGLMTVSLAMGVGGLIAATMLVLLPAKTHWLRDDNASAQPPSGA</sequence>
<feature type="transmembrane region" description="Helical" evidence="5">
    <location>
        <begin position="253"/>
        <end position="272"/>
    </location>
</feature>
<dbReference type="PANTHER" id="PTHR23508">
    <property type="entry name" value="CARBOXYLIC ACID TRANSPORTER PROTEIN HOMOLOG"/>
    <property type="match status" value="1"/>
</dbReference>
<feature type="transmembrane region" description="Helical" evidence="5">
    <location>
        <begin position="87"/>
        <end position="104"/>
    </location>
</feature>
<dbReference type="InterPro" id="IPR005829">
    <property type="entry name" value="Sugar_transporter_CS"/>
</dbReference>
<feature type="transmembrane region" description="Helical" evidence="5">
    <location>
        <begin position="176"/>
        <end position="196"/>
    </location>
</feature>
<dbReference type="Gene3D" id="1.20.1250.20">
    <property type="entry name" value="MFS general substrate transporter like domains"/>
    <property type="match status" value="1"/>
</dbReference>
<evidence type="ECO:0000256" key="3">
    <source>
        <dbReference type="ARBA" id="ARBA00022989"/>
    </source>
</evidence>
<evidence type="ECO:0000259" key="6">
    <source>
        <dbReference type="PROSITE" id="PS50850"/>
    </source>
</evidence>
<dbReference type="InterPro" id="IPR020846">
    <property type="entry name" value="MFS_dom"/>
</dbReference>